<dbReference type="Gene3D" id="3.30.420.40">
    <property type="match status" value="2"/>
</dbReference>
<proteinExistence type="inferred from homology"/>
<evidence type="ECO:0000256" key="1">
    <source>
        <dbReference type="ARBA" id="ARBA00006479"/>
    </source>
</evidence>
<accession>A0A6C2YRE8</accession>
<sequence>MASESRDGYWLGVDLGGTKILAGLFDSNLKLIARTKQATAADQGGDAVVSRISRAVEEVIENGRIERSEIRGLALGVPGQIEPKTRIVRYAPNLAWRDFAVLPALPETWHWPIYLENDVRMGTYGEYACGVAKGSDNVLGIFAGTGVGGCLILNGKLHTGFLGHGGEIGHLIIHYRKGHSLEGIAGRKSLMKRIGDLLADSPKRVRKEWKNIDLASVKSSLLAEFYQKDDPIAVTIIDEAAKALGAAVGGCINLLSPEVIVIGGGVAGALGESYLERIREIAMRYVLPGAADGVRIVPASLGDDAGIVGCAAYAQANVAAGLPGQRVKP</sequence>
<dbReference type="GO" id="GO:0016301">
    <property type="term" value="F:kinase activity"/>
    <property type="evidence" value="ECO:0007669"/>
    <property type="project" value="UniProtKB-KW"/>
</dbReference>
<dbReference type="RefSeq" id="WP_162659196.1">
    <property type="nucleotide sequence ID" value="NZ_LR593887.1"/>
</dbReference>
<dbReference type="PANTHER" id="PTHR18964">
    <property type="entry name" value="ROK (REPRESSOR, ORF, KINASE) FAMILY"/>
    <property type="match status" value="1"/>
</dbReference>
<dbReference type="FunCoup" id="A0A6C2YRE8">
    <property type="interactions" value="231"/>
</dbReference>
<dbReference type="InterPro" id="IPR000600">
    <property type="entry name" value="ROK"/>
</dbReference>
<evidence type="ECO:0008006" key="4">
    <source>
        <dbReference type="Google" id="ProtNLM"/>
    </source>
</evidence>
<organism evidence="2">
    <name type="scientific">Tuwongella immobilis</name>
    <dbReference type="NCBI Taxonomy" id="692036"/>
    <lineage>
        <taxon>Bacteria</taxon>
        <taxon>Pseudomonadati</taxon>
        <taxon>Planctomycetota</taxon>
        <taxon>Planctomycetia</taxon>
        <taxon>Gemmatales</taxon>
        <taxon>Gemmataceae</taxon>
        <taxon>Tuwongella</taxon>
    </lineage>
</organism>
<evidence type="ECO:0000313" key="3">
    <source>
        <dbReference type="Proteomes" id="UP000464378"/>
    </source>
</evidence>
<dbReference type="InParanoid" id="A0A6C2YRE8"/>
<dbReference type="Proteomes" id="UP000464378">
    <property type="component" value="Chromosome"/>
</dbReference>
<keyword evidence="2" id="KW-0808">Transferase</keyword>
<gene>
    <name evidence="2" type="ORF">GMBLW1_51270</name>
</gene>
<dbReference type="InterPro" id="IPR043129">
    <property type="entry name" value="ATPase_NBD"/>
</dbReference>
<protein>
    <recommendedName>
        <fullName evidence="4">ROK family protein</fullName>
    </recommendedName>
</protein>
<name>A0A6C2YRE8_9BACT</name>
<dbReference type="KEGG" id="tim:GMBLW1_51270"/>
<comment type="similarity">
    <text evidence="1">Belongs to the ROK (NagC/XylR) family.</text>
</comment>
<keyword evidence="2" id="KW-0418">Kinase</keyword>
<dbReference type="CDD" id="cd23763">
    <property type="entry name" value="ASKHA_ATPase_ROK"/>
    <property type="match status" value="1"/>
</dbReference>
<keyword evidence="3" id="KW-1185">Reference proteome</keyword>
<dbReference type="EMBL" id="LR593887">
    <property type="protein sequence ID" value="VTS05499.1"/>
    <property type="molecule type" value="Genomic_DNA"/>
</dbReference>
<dbReference type="AlphaFoldDB" id="A0A6C2YRE8"/>
<dbReference type="EMBL" id="LR586016">
    <property type="protein sequence ID" value="VIP04066.1"/>
    <property type="molecule type" value="Genomic_DNA"/>
</dbReference>
<evidence type="ECO:0000313" key="2">
    <source>
        <dbReference type="EMBL" id="VIP04066.1"/>
    </source>
</evidence>
<dbReference type="Pfam" id="PF00480">
    <property type="entry name" value="ROK"/>
    <property type="match status" value="1"/>
</dbReference>
<reference evidence="2" key="1">
    <citation type="submission" date="2019-04" db="EMBL/GenBank/DDBJ databases">
        <authorList>
            <consortium name="Science for Life Laboratories"/>
        </authorList>
    </citation>
    <scope>NUCLEOTIDE SEQUENCE</scope>
    <source>
        <strain evidence="2">MBLW1</strain>
    </source>
</reference>
<dbReference type="SUPFAM" id="SSF53067">
    <property type="entry name" value="Actin-like ATPase domain"/>
    <property type="match status" value="1"/>
</dbReference>
<dbReference type="PANTHER" id="PTHR18964:SF149">
    <property type="entry name" value="BIFUNCTIONAL UDP-N-ACETYLGLUCOSAMINE 2-EPIMERASE_N-ACETYLMANNOSAMINE KINASE"/>
    <property type="match status" value="1"/>
</dbReference>